<evidence type="ECO:0000256" key="1">
    <source>
        <dbReference type="SAM" id="Coils"/>
    </source>
</evidence>
<feature type="transmembrane region" description="Helical" evidence="2">
    <location>
        <begin position="620"/>
        <end position="644"/>
    </location>
</feature>
<keyword evidence="4" id="KW-1185">Reference proteome</keyword>
<keyword evidence="1" id="KW-0175">Coiled coil</keyword>
<dbReference type="AlphaFoldDB" id="A0A1C1YS16"/>
<protein>
    <submittedName>
        <fullName evidence="3">Uncharacterized protein</fullName>
    </submittedName>
</protein>
<feature type="transmembrane region" description="Helical" evidence="2">
    <location>
        <begin position="687"/>
        <end position="716"/>
    </location>
</feature>
<keyword evidence="2" id="KW-0812">Transmembrane</keyword>
<dbReference type="EMBL" id="LQZT01000042">
    <property type="protein sequence ID" value="OCW56293.1"/>
    <property type="molecule type" value="Genomic_DNA"/>
</dbReference>
<accession>A0A1C1YS16</accession>
<reference evidence="3 4" key="1">
    <citation type="submission" date="2015-12" db="EMBL/GenBank/DDBJ databases">
        <authorList>
            <person name="Shamseldin A."/>
            <person name="Moawad H."/>
            <person name="Abd El-Rahim W.M."/>
            <person name="Sadowsky M.J."/>
        </authorList>
    </citation>
    <scope>NUCLEOTIDE SEQUENCE [LARGE SCALE GENOMIC DNA]</scope>
    <source>
        <strain evidence="3 4">JC234</strain>
    </source>
</reference>
<name>A0A1C1YS16_9HYPH</name>
<feature type="coiled-coil region" evidence="1">
    <location>
        <begin position="52"/>
        <end position="79"/>
    </location>
</feature>
<dbReference type="STRING" id="1480615.AWJ14_19555"/>
<dbReference type="RefSeq" id="WP_066182211.1">
    <property type="nucleotide sequence ID" value="NZ_LQZT01000042.1"/>
</dbReference>
<keyword evidence="2" id="KW-1133">Transmembrane helix</keyword>
<evidence type="ECO:0000313" key="4">
    <source>
        <dbReference type="Proteomes" id="UP000094795"/>
    </source>
</evidence>
<proteinExistence type="predicted"/>
<dbReference type="Proteomes" id="UP000094795">
    <property type="component" value="Unassembled WGS sequence"/>
</dbReference>
<evidence type="ECO:0000313" key="3">
    <source>
        <dbReference type="EMBL" id="OCW56293.1"/>
    </source>
</evidence>
<keyword evidence="2" id="KW-0472">Membrane</keyword>
<feature type="transmembrane region" description="Helical" evidence="2">
    <location>
        <begin position="651"/>
        <end position="675"/>
    </location>
</feature>
<evidence type="ECO:0000256" key="2">
    <source>
        <dbReference type="SAM" id="Phobius"/>
    </source>
</evidence>
<gene>
    <name evidence="3" type="ORF">AWJ14_19555</name>
</gene>
<sequence length="865" mass="92772">MATTPEIKTRFTLDGLRQASTGLRAVGRTVLDVFEGIRKSGGGSLTPLDAGLKSAEKESNELSKALKKTEKDADSLTKSISKMGSKGTWGGLKTGALGAGAAFVGLKAKVSSVSAAAIQAAKDSAASLKSISIDAQRIGGSTEDVAVLGYAAELTGTDRDELITQIATISNEFLSLQDNIKKSKETYTDFLTDTRTDIAAAKRAKDLEKLNEIQKNFREAELEARKSSVSDIDDRIKQIQNVLHYGIFAGDYYKALRPGSLPEEHGKATTRNSGPAIAMLRKEMRELQKARDEFWSTQSPQAQALHELEKYGVDLARASQGGVEGLLEISDAFQKVENPSQRARIAMRLFGEDAGVKLIPLLNGGREAIERYHRVLEASGAIATPQDIANAEEYSRAILNLKAAWSGTGLTVSRTLVPDLTRSSVELTTWLIKSREKIAKAAVDAFNDTRVFAKDAFSLVSGNGDAIQTRWLDITVRKVLDLRAVVADVRRQIALLWEGQDTDYKWINAILHGLASVKAFVVDVREQVALLWEGKNSDYAWVNSLRALFSQVKAFALDAWAVVSGGKATDFTWLNRARDQVVAFAKRFQDAFEMLRGVVRKLSDTFKTVLDYLGTDIATLGLFLGLTRLVGLLPILTGAAGLLFKALGKAFALAGATAGAVGAVGGAAGSAAGAAGAAGATAAGLRVAVAGVTTAIGTLTSAAVVLGTTLAAAFMLGQQAAKVFMADTLAAHDKVIEGQTALIRANDESYMKDFLNRRDETSRDRRTAYWKKQGTLQGGWQGMSAAERAAANLARSNEFMGWRADYKPEEGYGYSGDGRGMSHPVPVTKRVAVDLNVAGRTTTLEGDEVSAMQLARTLEQATRGW</sequence>
<organism evidence="3 4">
    <name type="scientific">Hoeflea olei</name>
    <dbReference type="NCBI Taxonomy" id="1480615"/>
    <lineage>
        <taxon>Bacteria</taxon>
        <taxon>Pseudomonadati</taxon>
        <taxon>Pseudomonadota</taxon>
        <taxon>Alphaproteobacteria</taxon>
        <taxon>Hyphomicrobiales</taxon>
        <taxon>Rhizobiaceae</taxon>
        <taxon>Hoeflea</taxon>
    </lineage>
</organism>
<comment type="caution">
    <text evidence="3">The sequence shown here is derived from an EMBL/GenBank/DDBJ whole genome shotgun (WGS) entry which is preliminary data.</text>
</comment>